<evidence type="ECO:0008006" key="3">
    <source>
        <dbReference type="Google" id="ProtNLM"/>
    </source>
</evidence>
<sequence>MYSCPNGIPMNWQRSSLNVLKKSMRKDKNRPNSMMRLIQTIGLCAVFYGFAAQAAWQDLFCDEANCPQEQQVVALQNNAPAPNPVPTNKAQVESCVVVKGSAPTKDVDQSFARKMAIRDALEQASLKNNVSIKSDQSVENYQLTLNSTRFTSHSKVKSFSVLEEGFEDAEDLYGQAKKGPLNYEVTVEACLTEERGVCTNLMGNQYQTRLAIAPVVFEHAAQANDIANLLSGYQLELERRLRNEGYQNLVKLQTSIDIQPNRQVTPNINPEVLRNVREQTAAQYVLLTVLRSMSSHVEDRGIKTHIKRYYNLEVPADSRYVEADWYVVDLLNNELVYQSRGGFDVKGDVWVGRDRPFGSNAFFATNTGKVFHALLDKEVNDAMDYLHCKPFQSEVIDVRDDQYIILLSGDSGAKAGDDLAVYHKTGRPVRFGGADLGLDTQPGAFLKITRVMSRFAVAELTAKKGVVQVGDIVKAW</sequence>
<name>A0A4V1HHX0_9GAMM</name>
<reference evidence="1 2" key="1">
    <citation type="submission" date="2019-05" db="EMBL/GenBank/DDBJ databases">
        <title>Thiomicrorhabdus sediminis sp. nov, a novel sulfur-oxidizing bacterium isolated from coastal sediment.</title>
        <authorList>
            <person name="Liu X."/>
        </authorList>
    </citation>
    <scope>NUCLEOTIDE SEQUENCE [LARGE SCALE GENOMIC DNA]</scope>
    <source>
        <strain evidence="1 2">G1</strain>
    </source>
</reference>
<evidence type="ECO:0000313" key="1">
    <source>
        <dbReference type="EMBL" id="QCU90493.1"/>
    </source>
</evidence>
<dbReference type="KEGG" id="thig:FE785_07530"/>
<evidence type="ECO:0000313" key="2">
    <source>
        <dbReference type="Proteomes" id="UP000304864"/>
    </source>
</evidence>
<dbReference type="AlphaFoldDB" id="A0A4V1HHX0"/>
<keyword evidence="2" id="KW-1185">Reference proteome</keyword>
<protein>
    <recommendedName>
        <fullName evidence="3">LPP20 lipoprotein</fullName>
    </recommendedName>
</protein>
<dbReference type="OrthoDB" id="8778507at2"/>
<dbReference type="EMBL" id="CP040602">
    <property type="protein sequence ID" value="QCU90493.1"/>
    <property type="molecule type" value="Genomic_DNA"/>
</dbReference>
<dbReference type="InterPro" id="IPR038180">
    <property type="entry name" value="FlgT_N_sf"/>
</dbReference>
<dbReference type="Proteomes" id="UP000304864">
    <property type="component" value="Chromosome"/>
</dbReference>
<dbReference type="Gene3D" id="3.30.1660.40">
    <property type="entry name" value="FlgT, N-terminal domain"/>
    <property type="match status" value="1"/>
</dbReference>
<accession>A0A4V1HHX0</accession>
<organism evidence="1 2">
    <name type="scientific">Thiomicrorhabdus sediminis</name>
    <dbReference type="NCBI Taxonomy" id="2580412"/>
    <lineage>
        <taxon>Bacteria</taxon>
        <taxon>Pseudomonadati</taxon>
        <taxon>Pseudomonadota</taxon>
        <taxon>Gammaproteobacteria</taxon>
        <taxon>Thiotrichales</taxon>
        <taxon>Piscirickettsiaceae</taxon>
        <taxon>Thiomicrorhabdus</taxon>
    </lineage>
</organism>
<gene>
    <name evidence="1" type="ORF">FE785_07530</name>
</gene>
<dbReference type="Gene3D" id="3.40.50.10610">
    <property type="entry name" value="ABC-type transport auxiliary lipoprotein component"/>
    <property type="match status" value="1"/>
</dbReference>
<proteinExistence type="predicted"/>